<evidence type="ECO:0000313" key="2">
    <source>
        <dbReference type="EMBL" id="MPL71275.1"/>
    </source>
</evidence>
<sequence length="343" mass="39356">MEFKKSMNNIGRLNIYFGLKFKKNKFNCEKGAIFTGLSVLYVFYFVIIGILLLNFTMSYQNIVSDSKDSNSFNYIIQNHNKNIEILSKETIQEVSDEVIHSKSPCYNSREIIKDKLQKKLDKYVEIYKINNGITIQNEVLSISNGESPFYLNVKVLVSGKKGKETYDNLVESSISIEGFKDPLPFLMCREHPTLIENGTKISYKDSLVYYMNENNLLNGEMYENATSPLIIKKCIYDPYENHGKGYCLKNCIDNGYFHESADGSCYLCRLEGKGGCPHYGLEVFIVPQPKNFFGNMSQKSICGSDHVIFKDHYPGSMIEFYKEGDLSEILFIDDSHKEKYGII</sequence>
<dbReference type="EMBL" id="VSSQ01000058">
    <property type="protein sequence ID" value="MPL71275.1"/>
    <property type="molecule type" value="Genomic_DNA"/>
</dbReference>
<protein>
    <submittedName>
        <fullName evidence="2">Uncharacterized protein</fullName>
    </submittedName>
</protein>
<name>A0A644TWG4_9ZZZZ</name>
<evidence type="ECO:0000256" key="1">
    <source>
        <dbReference type="SAM" id="Phobius"/>
    </source>
</evidence>
<accession>A0A644TWG4</accession>
<keyword evidence="1" id="KW-0812">Transmembrane</keyword>
<dbReference type="AlphaFoldDB" id="A0A644TWG4"/>
<proteinExistence type="predicted"/>
<feature type="transmembrane region" description="Helical" evidence="1">
    <location>
        <begin position="32"/>
        <end position="55"/>
    </location>
</feature>
<gene>
    <name evidence="2" type="ORF">SDC9_17049</name>
</gene>
<comment type="caution">
    <text evidence="2">The sequence shown here is derived from an EMBL/GenBank/DDBJ whole genome shotgun (WGS) entry which is preliminary data.</text>
</comment>
<organism evidence="2">
    <name type="scientific">bioreactor metagenome</name>
    <dbReference type="NCBI Taxonomy" id="1076179"/>
    <lineage>
        <taxon>unclassified sequences</taxon>
        <taxon>metagenomes</taxon>
        <taxon>ecological metagenomes</taxon>
    </lineage>
</organism>
<keyword evidence="1" id="KW-0472">Membrane</keyword>
<reference evidence="2" key="1">
    <citation type="submission" date="2019-08" db="EMBL/GenBank/DDBJ databases">
        <authorList>
            <person name="Kucharzyk K."/>
            <person name="Murdoch R.W."/>
            <person name="Higgins S."/>
            <person name="Loffler F."/>
        </authorList>
    </citation>
    <scope>NUCLEOTIDE SEQUENCE</scope>
</reference>
<keyword evidence="1" id="KW-1133">Transmembrane helix</keyword>